<protein>
    <submittedName>
        <fullName evidence="1">Uncharacterized protein</fullName>
    </submittedName>
</protein>
<dbReference type="EMBL" id="ACEA01000016">
    <property type="protein sequence ID" value="EEG24531.1"/>
    <property type="molecule type" value="Genomic_DNA"/>
</dbReference>
<organism evidence="1 2">
    <name type="scientific">Eikenella corrodens ATCC 23834</name>
    <dbReference type="NCBI Taxonomy" id="546274"/>
    <lineage>
        <taxon>Bacteria</taxon>
        <taxon>Pseudomonadati</taxon>
        <taxon>Pseudomonadota</taxon>
        <taxon>Betaproteobacteria</taxon>
        <taxon>Neisseriales</taxon>
        <taxon>Neisseriaceae</taxon>
        <taxon>Eikenella</taxon>
    </lineage>
</organism>
<dbReference type="AlphaFoldDB" id="C0DTN4"/>
<name>C0DTN4_EIKCO</name>
<reference evidence="1 2" key="1">
    <citation type="submission" date="2009-01" db="EMBL/GenBank/DDBJ databases">
        <authorList>
            <person name="Fulton L."/>
            <person name="Clifton S."/>
            <person name="Chinwalla A.T."/>
            <person name="Mitreva M."/>
            <person name="Sodergren E."/>
            <person name="Weinstock G."/>
            <person name="Clifton S."/>
            <person name="Dooling D.J."/>
            <person name="Fulton B."/>
            <person name="Minx P."/>
            <person name="Pepin K.H."/>
            <person name="Johnson M."/>
            <person name="Bhonagiri V."/>
            <person name="Nash W.E."/>
            <person name="Mardis E.R."/>
            <person name="Wilson R.K."/>
        </authorList>
    </citation>
    <scope>NUCLEOTIDE SEQUENCE [LARGE SCALE GENOMIC DNA]</scope>
    <source>
        <strain evidence="1 2">ATCC 23834</strain>
    </source>
</reference>
<comment type="caution">
    <text evidence="1">The sequence shown here is derived from an EMBL/GenBank/DDBJ whole genome shotgun (WGS) entry which is preliminary data.</text>
</comment>
<proteinExistence type="predicted"/>
<accession>C0DTN4</accession>
<gene>
    <name evidence="1" type="ORF">EIKCOROL_00714</name>
</gene>
<dbReference type="Proteomes" id="UP000005837">
    <property type="component" value="Unassembled WGS sequence"/>
</dbReference>
<evidence type="ECO:0000313" key="2">
    <source>
        <dbReference type="Proteomes" id="UP000005837"/>
    </source>
</evidence>
<dbReference type="HOGENOM" id="CLU_2896970_0_0_4"/>
<evidence type="ECO:0000313" key="1">
    <source>
        <dbReference type="EMBL" id="EEG24531.1"/>
    </source>
</evidence>
<sequence length="62" mass="7231">MKRKGYLEMVEPMFSGSLRYLTREMPYTKPPQATTSHKKETIWISIICSTKYWVPCSKAATK</sequence>